<keyword evidence="3" id="KW-1185">Reference proteome</keyword>
<evidence type="ECO:0008006" key="4">
    <source>
        <dbReference type="Google" id="ProtNLM"/>
    </source>
</evidence>
<dbReference type="EMBL" id="WSSB01000009">
    <property type="protein sequence ID" value="MXR37503.1"/>
    <property type="molecule type" value="Genomic_DNA"/>
</dbReference>
<gene>
    <name evidence="2" type="ORF">GQF02_11000</name>
</gene>
<keyword evidence="1" id="KW-0812">Transmembrane</keyword>
<accession>A0A845BYB9</accession>
<evidence type="ECO:0000256" key="1">
    <source>
        <dbReference type="SAM" id="Phobius"/>
    </source>
</evidence>
<sequence length="176" mass="18787">MQQQEKPGLGKALLINCVIVVVISLYLLFLFAVGVKDSWITFLFLWYYASVKQAAPAECLPAACGALLGFGISGLLAWLPALLGQSMGFGLFMALIFVLVLLQVMGRLTTLINGATFLFLTVGCIPMIVGAQAFAAHYVALAVGIVFWSAFIFAAQALVARKAAKPASSLEHSQSR</sequence>
<comment type="caution">
    <text evidence="2">The sequence shown here is derived from an EMBL/GenBank/DDBJ whole genome shotgun (WGS) entry which is preliminary data.</text>
</comment>
<feature type="transmembrane region" description="Helical" evidence="1">
    <location>
        <begin position="111"/>
        <end position="129"/>
    </location>
</feature>
<keyword evidence="1" id="KW-0472">Membrane</keyword>
<feature type="transmembrane region" description="Helical" evidence="1">
    <location>
        <begin position="87"/>
        <end position="104"/>
    </location>
</feature>
<evidence type="ECO:0000313" key="3">
    <source>
        <dbReference type="Proteomes" id="UP000467214"/>
    </source>
</evidence>
<dbReference type="Proteomes" id="UP000467214">
    <property type="component" value="Unassembled WGS sequence"/>
</dbReference>
<proteinExistence type="predicted"/>
<feature type="transmembrane region" description="Helical" evidence="1">
    <location>
        <begin position="12"/>
        <end position="33"/>
    </location>
</feature>
<dbReference type="AlphaFoldDB" id="A0A845BYB9"/>
<keyword evidence="1" id="KW-1133">Transmembrane helix</keyword>
<name>A0A845BYB9_9NEIS</name>
<feature type="transmembrane region" description="Helical" evidence="1">
    <location>
        <begin position="135"/>
        <end position="159"/>
    </location>
</feature>
<evidence type="ECO:0000313" key="2">
    <source>
        <dbReference type="EMBL" id="MXR37503.1"/>
    </source>
</evidence>
<reference evidence="2 3" key="1">
    <citation type="submission" date="2019-12" db="EMBL/GenBank/DDBJ databases">
        <title>Neisseriaceae gen. nov. sp. Genome sequencing and assembly.</title>
        <authorList>
            <person name="Liu Z."/>
            <person name="Li A."/>
        </authorList>
    </citation>
    <scope>NUCLEOTIDE SEQUENCE [LARGE SCALE GENOMIC DNA]</scope>
    <source>
        <strain evidence="2 3">B2N2-7</strain>
    </source>
</reference>
<organism evidence="2 3">
    <name type="scientific">Craterilacuibacter sinensis</name>
    <dbReference type="NCBI Taxonomy" id="2686017"/>
    <lineage>
        <taxon>Bacteria</taxon>
        <taxon>Pseudomonadati</taxon>
        <taxon>Pseudomonadota</taxon>
        <taxon>Betaproteobacteria</taxon>
        <taxon>Neisseriales</taxon>
        <taxon>Neisseriaceae</taxon>
        <taxon>Craterilacuibacter</taxon>
    </lineage>
</organism>
<protein>
    <recommendedName>
        <fullName evidence="4">DUF1097 domain-containing protein</fullName>
    </recommendedName>
</protein>
<dbReference type="RefSeq" id="WP_160797125.1">
    <property type="nucleotide sequence ID" value="NZ_WSSB01000009.1"/>
</dbReference>